<sequence length="234" mass="25095">MSGDGTSLRREAWTAVASLETEAVTTDNMATKIVIFGATGNAGLAAVEQAVKLNLSVTAFVRDPAKLPAELSSKVKVHTGDSLNRGDVEAAVKGQDAVVVVLGTHNDLKPQATMSGSLVNILMSMKKLGVKRISCCASAMNFTERSEFAAGKYKIMINVYDDHNRMLELLEHSTSEWVAVLPGHINKNNQVGCTVAHGKQPGMGVNKHDLGHFMVTCFNNQENIKKRCGIADKA</sequence>
<dbReference type="Proteomes" id="UP001497623">
    <property type="component" value="Unassembled WGS sequence"/>
</dbReference>
<evidence type="ECO:0000313" key="2">
    <source>
        <dbReference type="EMBL" id="CAL4064209.1"/>
    </source>
</evidence>
<gene>
    <name evidence="2" type="ORF">MNOR_LOCUS3907</name>
</gene>
<dbReference type="PANTHER" id="PTHR43355:SF2">
    <property type="entry name" value="FLAVIN REDUCTASE (NADPH)"/>
    <property type="match status" value="1"/>
</dbReference>
<dbReference type="GO" id="GO:0042602">
    <property type="term" value="F:riboflavin reductase (NADPH) activity"/>
    <property type="evidence" value="ECO:0007669"/>
    <property type="project" value="TreeGrafter"/>
</dbReference>
<reference evidence="2 3" key="1">
    <citation type="submission" date="2024-05" db="EMBL/GenBank/DDBJ databases">
        <authorList>
            <person name="Wallberg A."/>
        </authorList>
    </citation>
    <scope>NUCLEOTIDE SEQUENCE [LARGE SCALE GENOMIC DNA]</scope>
</reference>
<dbReference type="PANTHER" id="PTHR43355">
    <property type="entry name" value="FLAVIN REDUCTASE (NADPH)"/>
    <property type="match status" value="1"/>
</dbReference>
<dbReference type="InterPro" id="IPR036291">
    <property type="entry name" value="NAD(P)-bd_dom_sf"/>
</dbReference>
<evidence type="ECO:0000313" key="3">
    <source>
        <dbReference type="Proteomes" id="UP001497623"/>
    </source>
</evidence>
<comment type="caution">
    <text evidence="2">The sequence shown here is derived from an EMBL/GenBank/DDBJ whole genome shotgun (WGS) entry which is preliminary data.</text>
</comment>
<organism evidence="2 3">
    <name type="scientific">Meganyctiphanes norvegica</name>
    <name type="common">Northern krill</name>
    <name type="synonym">Thysanopoda norvegica</name>
    <dbReference type="NCBI Taxonomy" id="48144"/>
    <lineage>
        <taxon>Eukaryota</taxon>
        <taxon>Metazoa</taxon>
        <taxon>Ecdysozoa</taxon>
        <taxon>Arthropoda</taxon>
        <taxon>Crustacea</taxon>
        <taxon>Multicrustacea</taxon>
        <taxon>Malacostraca</taxon>
        <taxon>Eumalacostraca</taxon>
        <taxon>Eucarida</taxon>
        <taxon>Euphausiacea</taxon>
        <taxon>Euphausiidae</taxon>
        <taxon>Meganyctiphanes</taxon>
    </lineage>
</organism>
<keyword evidence="3" id="KW-1185">Reference proteome</keyword>
<dbReference type="InterPro" id="IPR016040">
    <property type="entry name" value="NAD(P)-bd_dom"/>
</dbReference>
<evidence type="ECO:0000259" key="1">
    <source>
        <dbReference type="Pfam" id="PF13460"/>
    </source>
</evidence>
<dbReference type="SUPFAM" id="SSF51735">
    <property type="entry name" value="NAD(P)-binding Rossmann-fold domains"/>
    <property type="match status" value="1"/>
</dbReference>
<proteinExistence type="predicted"/>
<dbReference type="Pfam" id="PF13460">
    <property type="entry name" value="NAD_binding_10"/>
    <property type="match status" value="1"/>
</dbReference>
<name>A0AAV2PSX8_MEGNR</name>
<protein>
    <recommendedName>
        <fullName evidence="1">NAD(P)-binding domain-containing protein</fullName>
    </recommendedName>
</protein>
<dbReference type="GO" id="GO:0004074">
    <property type="term" value="F:biliverdin reductase [NAD(P)H] activity"/>
    <property type="evidence" value="ECO:0007669"/>
    <property type="project" value="TreeGrafter"/>
</dbReference>
<dbReference type="Gene3D" id="3.40.50.720">
    <property type="entry name" value="NAD(P)-binding Rossmann-like Domain"/>
    <property type="match status" value="1"/>
</dbReference>
<dbReference type="InterPro" id="IPR051606">
    <property type="entry name" value="Polyketide_Oxido-like"/>
</dbReference>
<dbReference type="EMBL" id="CAXKWB010001384">
    <property type="protein sequence ID" value="CAL4064209.1"/>
    <property type="molecule type" value="Genomic_DNA"/>
</dbReference>
<accession>A0AAV2PSX8</accession>
<dbReference type="AlphaFoldDB" id="A0AAV2PSX8"/>
<feature type="domain" description="NAD(P)-binding" evidence="1">
    <location>
        <begin position="37"/>
        <end position="220"/>
    </location>
</feature>